<evidence type="ECO:0000313" key="7">
    <source>
        <dbReference type="Proteomes" id="UP000049983"/>
    </source>
</evidence>
<evidence type="ECO:0000259" key="5">
    <source>
        <dbReference type="PROSITE" id="PS51078"/>
    </source>
</evidence>
<dbReference type="InterPro" id="IPR029016">
    <property type="entry name" value="GAF-like_dom_sf"/>
</dbReference>
<dbReference type="SUPFAM" id="SSF46785">
    <property type="entry name" value="Winged helix' DNA-binding domain"/>
    <property type="match status" value="1"/>
</dbReference>
<evidence type="ECO:0000256" key="2">
    <source>
        <dbReference type="ARBA" id="ARBA00023125"/>
    </source>
</evidence>
<evidence type="ECO:0000259" key="4">
    <source>
        <dbReference type="PROSITE" id="PS51077"/>
    </source>
</evidence>
<dbReference type="OrthoDB" id="9807558at2"/>
<organism evidence="6 7">
    <name type="scientific">Roseibium album</name>
    <dbReference type="NCBI Taxonomy" id="311410"/>
    <lineage>
        <taxon>Bacteria</taxon>
        <taxon>Pseudomonadati</taxon>
        <taxon>Pseudomonadota</taxon>
        <taxon>Alphaproteobacteria</taxon>
        <taxon>Hyphomicrobiales</taxon>
        <taxon>Stappiaceae</taxon>
        <taxon>Roseibium</taxon>
    </lineage>
</organism>
<dbReference type="PANTHER" id="PTHR30136">
    <property type="entry name" value="HELIX-TURN-HELIX TRANSCRIPTIONAL REGULATOR, ICLR FAMILY"/>
    <property type="match status" value="1"/>
</dbReference>
<dbReference type="SMART" id="SM00346">
    <property type="entry name" value="HTH_ICLR"/>
    <property type="match status" value="1"/>
</dbReference>
<dbReference type="GO" id="GO:0003677">
    <property type="term" value="F:DNA binding"/>
    <property type="evidence" value="ECO:0007669"/>
    <property type="project" value="UniProtKB-KW"/>
</dbReference>
<dbReference type="Proteomes" id="UP000049983">
    <property type="component" value="Unassembled WGS sequence"/>
</dbReference>
<dbReference type="InterPro" id="IPR050707">
    <property type="entry name" value="HTH_MetabolicPath_Reg"/>
</dbReference>
<dbReference type="InterPro" id="IPR005471">
    <property type="entry name" value="Tscrpt_reg_IclR_N"/>
</dbReference>
<dbReference type="Gene3D" id="3.30.450.40">
    <property type="match status" value="1"/>
</dbReference>
<proteinExistence type="predicted"/>
<dbReference type="Pfam" id="PF01614">
    <property type="entry name" value="IclR_C"/>
    <property type="match status" value="1"/>
</dbReference>
<dbReference type="RefSeq" id="WP_055118039.1">
    <property type="nucleotide sequence ID" value="NZ_CXWA01000004.1"/>
</dbReference>
<dbReference type="SUPFAM" id="SSF55781">
    <property type="entry name" value="GAF domain-like"/>
    <property type="match status" value="1"/>
</dbReference>
<keyword evidence="7" id="KW-1185">Reference proteome</keyword>
<dbReference type="GeneID" id="97672258"/>
<dbReference type="Gene3D" id="1.10.10.10">
    <property type="entry name" value="Winged helix-like DNA-binding domain superfamily/Winged helix DNA-binding domain"/>
    <property type="match status" value="1"/>
</dbReference>
<dbReference type="GO" id="GO:0045892">
    <property type="term" value="P:negative regulation of DNA-templated transcription"/>
    <property type="evidence" value="ECO:0007669"/>
    <property type="project" value="TreeGrafter"/>
</dbReference>
<evidence type="ECO:0000256" key="1">
    <source>
        <dbReference type="ARBA" id="ARBA00023015"/>
    </source>
</evidence>
<name>A0A0M7AN94_9HYPH</name>
<accession>A0A0M7AN94</accession>
<gene>
    <name evidence="6" type="primary">iclR_3</name>
    <name evidence="6" type="ORF">LA5096_04988</name>
</gene>
<dbReference type="InterPro" id="IPR014757">
    <property type="entry name" value="Tscrpt_reg_IclR_C"/>
</dbReference>
<dbReference type="EMBL" id="CXWC01000013">
    <property type="protein sequence ID" value="CTQ77054.1"/>
    <property type="molecule type" value="Genomic_DNA"/>
</dbReference>
<dbReference type="STRING" id="311410.LA5095_03706"/>
<evidence type="ECO:0000313" key="6">
    <source>
        <dbReference type="EMBL" id="CTQ77054.1"/>
    </source>
</evidence>
<dbReference type="AlphaFoldDB" id="A0A0M7AN94"/>
<keyword evidence="1" id="KW-0805">Transcription regulation</keyword>
<dbReference type="Pfam" id="PF09339">
    <property type="entry name" value="HTH_IclR"/>
    <property type="match status" value="1"/>
</dbReference>
<dbReference type="PROSITE" id="PS51078">
    <property type="entry name" value="ICLR_ED"/>
    <property type="match status" value="1"/>
</dbReference>
<dbReference type="InterPro" id="IPR036390">
    <property type="entry name" value="WH_DNA-bd_sf"/>
</dbReference>
<protein>
    <submittedName>
        <fullName evidence="6">Acetate operon repressor</fullName>
    </submittedName>
</protein>
<keyword evidence="2" id="KW-0238">DNA-binding</keyword>
<dbReference type="InterPro" id="IPR036388">
    <property type="entry name" value="WH-like_DNA-bd_sf"/>
</dbReference>
<feature type="domain" description="HTH iclR-type" evidence="4">
    <location>
        <begin position="13"/>
        <end position="75"/>
    </location>
</feature>
<feature type="domain" description="IclR-ED" evidence="5">
    <location>
        <begin position="76"/>
        <end position="259"/>
    </location>
</feature>
<dbReference type="GO" id="GO:0003700">
    <property type="term" value="F:DNA-binding transcription factor activity"/>
    <property type="evidence" value="ECO:0007669"/>
    <property type="project" value="TreeGrafter"/>
</dbReference>
<keyword evidence="3" id="KW-0804">Transcription</keyword>
<dbReference type="PANTHER" id="PTHR30136:SF35">
    <property type="entry name" value="HTH-TYPE TRANSCRIPTIONAL REGULATOR RV1719"/>
    <property type="match status" value="1"/>
</dbReference>
<reference evidence="7" key="1">
    <citation type="submission" date="2015-07" db="EMBL/GenBank/DDBJ databases">
        <authorList>
            <person name="Rodrigo-Torres Lidia"/>
            <person name="Arahal R.David."/>
        </authorList>
    </citation>
    <scope>NUCLEOTIDE SEQUENCE [LARGE SCALE GENOMIC DNA]</scope>
    <source>
        <strain evidence="7">CECT 5096</strain>
    </source>
</reference>
<sequence>MSEDQETEEAGKIPTNLRLLVILEEVARAGVPVAPSALVDLLGLPKPTIHRLLHTAETEGFLQRSLDGRSYGPGRRMRKLSTNTLSSQRIRTERLRVMRDLASEVGETCNLAAPGRDGMVYLDRVETHWPLRIQLPIGTQVPFHSTASGKMYLSMLPTSVLDRFLSSVELERRTEQTLVEPADLEYELAQTRSRGFSVDNEEFMDGMTAVAVAICDDRGRLMTTLSIHAPKQRHDVESLITQLPKLKDAAARLEQIAVE</sequence>
<evidence type="ECO:0000256" key="3">
    <source>
        <dbReference type="ARBA" id="ARBA00023163"/>
    </source>
</evidence>
<dbReference type="PROSITE" id="PS51077">
    <property type="entry name" value="HTH_ICLR"/>
    <property type="match status" value="1"/>
</dbReference>